<dbReference type="GO" id="GO:0016020">
    <property type="term" value="C:membrane"/>
    <property type="evidence" value="ECO:0007669"/>
    <property type="project" value="UniProtKB-SubCell"/>
</dbReference>
<organism evidence="6 7">
    <name type="scientific">Kribbella caucasensis</name>
    <dbReference type="NCBI Taxonomy" id="2512215"/>
    <lineage>
        <taxon>Bacteria</taxon>
        <taxon>Bacillati</taxon>
        <taxon>Actinomycetota</taxon>
        <taxon>Actinomycetes</taxon>
        <taxon>Propionibacteriales</taxon>
        <taxon>Kribbellaceae</taxon>
        <taxon>Kribbella</taxon>
    </lineage>
</organism>
<keyword evidence="4 5" id="KW-0472">Membrane</keyword>
<evidence type="ECO:0000256" key="1">
    <source>
        <dbReference type="ARBA" id="ARBA00004141"/>
    </source>
</evidence>
<dbReference type="AlphaFoldDB" id="A0A4R6JHG8"/>
<dbReference type="Proteomes" id="UP000295388">
    <property type="component" value="Unassembled WGS sequence"/>
</dbReference>
<evidence type="ECO:0000256" key="4">
    <source>
        <dbReference type="ARBA" id="ARBA00023136"/>
    </source>
</evidence>
<evidence type="ECO:0000313" key="6">
    <source>
        <dbReference type="EMBL" id="TDO33975.1"/>
    </source>
</evidence>
<accession>A0A4R6JHG8</accession>
<keyword evidence="7" id="KW-1185">Reference proteome</keyword>
<evidence type="ECO:0000256" key="3">
    <source>
        <dbReference type="ARBA" id="ARBA00022989"/>
    </source>
</evidence>
<name>A0A4R6JHG8_9ACTN</name>
<feature type="transmembrane region" description="Helical" evidence="5">
    <location>
        <begin position="123"/>
        <end position="146"/>
    </location>
</feature>
<protein>
    <submittedName>
        <fullName evidence="6">DoxX-like protein</fullName>
    </submittedName>
</protein>
<evidence type="ECO:0000256" key="2">
    <source>
        <dbReference type="ARBA" id="ARBA00022692"/>
    </source>
</evidence>
<dbReference type="EMBL" id="SNWQ01000029">
    <property type="protein sequence ID" value="TDO33975.1"/>
    <property type="molecule type" value="Genomic_DNA"/>
</dbReference>
<feature type="transmembrane region" description="Helical" evidence="5">
    <location>
        <begin position="72"/>
        <end position="92"/>
    </location>
</feature>
<keyword evidence="3 5" id="KW-1133">Transmembrane helix</keyword>
<gene>
    <name evidence="6" type="ORF">EV643_12973</name>
</gene>
<dbReference type="InterPro" id="IPR032808">
    <property type="entry name" value="DoxX"/>
</dbReference>
<dbReference type="Pfam" id="PF13564">
    <property type="entry name" value="DoxX_2"/>
    <property type="match status" value="1"/>
</dbReference>
<keyword evidence="2 5" id="KW-0812">Transmembrane</keyword>
<feature type="transmembrane region" description="Helical" evidence="5">
    <location>
        <begin position="27"/>
        <end position="51"/>
    </location>
</feature>
<reference evidence="6 7" key="1">
    <citation type="submission" date="2019-03" db="EMBL/GenBank/DDBJ databases">
        <title>Genomic Encyclopedia of Type Strains, Phase III (KMG-III): the genomes of soil and plant-associated and newly described type strains.</title>
        <authorList>
            <person name="Whitman W."/>
        </authorList>
    </citation>
    <scope>NUCLEOTIDE SEQUENCE [LARGE SCALE GENOMIC DNA]</scope>
    <source>
        <strain evidence="6 7">VKM Ac-2527</strain>
    </source>
</reference>
<comment type="subcellular location">
    <subcellularLocation>
        <location evidence="1">Membrane</location>
        <topology evidence="1">Multi-pass membrane protein</topology>
    </subcellularLocation>
</comment>
<evidence type="ECO:0000313" key="7">
    <source>
        <dbReference type="Proteomes" id="UP000295388"/>
    </source>
</evidence>
<comment type="caution">
    <text evidence="6">The sequence shown here is derived from an EMBL/GenBank/DDBJ whole genome shotgun (WGS) entry which is preliminary data.</text>
</comment>
<evidence type="ECO:0000256" key="5">
    <source>
        <dbReference type="SAM" id="Phobius"/>
    </source>
</evidence>
<feature type="transmembrane region" description="Helical" evidence="5">
    <location>
        <begin position="98"/>
        <end position="116"/>
    </location>
</feature>
<proteinExistence type="predicted"/>
<sequence length="147" mass="15354">MSVELLWPEFTSTEGPRQLRPVLAHRWGALVTSVNLVAMPLVVLLGALGIAKVLAVPAMRAAAAHAHLSVTVYRTIGATELAAVAGLLIGFWWHPAGASAAVGVVLLMVGAITVHVRNHDAFLRWLPAIGTAALAVAYVVLLAGGWT</sequence>